<gene>
    <name evidence="1" type="ORF">DHETER_LOCUS9331</name>
</gene>
<organism evidence="1 2">
    <name type="scientific">Dentiscutata heterogama</name>
    <dbReference type="NCBI Taxonomy" id="1316150"/>
    <lineage>
        <taxon>Eukaryota</taxon>
        <taxon>Fungi</taxon>
        <taxon>Fungi incertae sedis</taxon>
        <taxon>Mucoromycota</taxon>
        <taxon>Glomeromycotina</taxon>
        <taxon>Glomeromycetes</taxon>
        <taxon>Diversisporales</taxon>
        <taxon>Gigasporaceae</taxon>
        <taxon>Dentiscutata</taxon>
    </lineage>
</organism>
<protein>
    <submittedName>
        <fullName evidence="1">6986_t:CDS:1</fullName>
    </submittedName>
</protein>
<proteinExistence type="predicted"/>
<dbReference type="Proteomes" id="UP000789702">
    <property type="component" value="Unassembled WGS sequence"/>
</dbReference>
<feature type="non-terminal residue" evidence="1">
    <location>
        <position position="1"/>
    </location>
</feature>
<keyword evidence="2" id="KW-1185">Reference proteome</keyword>
<reference evidence="1" key="1">
    <citation type="submission" date="2021-06" db="EMBL/GenBank/DDBJ databases">
        <authorList>
            <person name="Kallberg Y."/>
            <person name="Tangrot J."/>
            <person name="Rosling A."/>
        </authorList>
    </citation>
    <scope>NUCLEOTIDE SEQUENCE</scope>
    <source>
        <strain evidence="1">IL203A</strain>
    </source>
</reference>
<dbReference type="EMBL" id="CAJVPU010016212">
    <property type="protein sequence ID" value="CAG8651746.1"/>
    <property type="molecule type" value="Genomic_DNA"/>
</dbReference>
<sequence>NVEQKGKTFVPFLAKYVFITSHKPSEEAFNFHRFRGMWHDELDQCTTELIFHKGLEEDFHNMLWNIKYDKGEYTCEELRTIIQELNKDQDELLQQLQLVLSSISSITAAARKKQKFVNDSEHEIEIINDNST</sequence>
<name>A0ACA9NFH1_9GLOM</name>
<evidence type="ECO:0000313" key="2">
    <source>
        <dbReference type="Proteomes" id="UP000789702"/>
    </source>
</evidence>
<evidence type="ECO:0000313" key="1">
    <source>
        <dbReference type="EMBL" id="CAG8651746.1"/>
    </source>
</evidence>
<accession>A0ACA9NFH1</accession>
<comment type="caution">
    <text evidence="1">The sequence shown here is derived from an EMBL/GenBank/DDBJ whole genome shotgun (WGS) entry which is preliminary data.</text>
</comment>